<name>A0A9Q3H828_9BASI</name>
<reference evidence="2" key="1">
    <citation type="submission" date="2021-03" db="EMBL/GenBank/DDBJ databases">
        <title>Draft genome sequence of rust myrtle Austropuccinia psidii MF-1, a brazilian biotype.</title>
        <authorList>
            <person name="Quecine M.C."/>
            <person name="Pachon D.M.R."/>
            <person name="Bonatelli M.L."/>
            <person name="Correr F.H."/>
            <person name="Franceschini L.M."/>
            <person name="Leite T.F."/>
            <person name="Margarido G.R.A."/>
            <person name="Almeida C.A."/>
            <person name="Ferrarezi J.A."/>
            <person name="Labate C.A."/>
        </authorList>
    </citation>
    <scope>NUCLEOTIDE SEQUENCE</scope>
    <source>
        <strain evidence="2">MF-1</strain>
    </source>
</reference>
<protein>
    <submittedName>
        <fullName evidence="2">Uncharacterized protein</fullName>
    </submittedName>
</protein>
<dbReference type="Proteomes" id="UP000765509">
    <property type="component" value="Unassembled WGS sequence"/>
</dbReference>
<keyword evidence="3" id="KW-1185">Reference proteome</keyword>
<sequence length="170" mass="18978">MDKWPIRLCHNILVSDKDSLLKVTGDIVDDKDSIETFFAEEKEKGMNHLLFFGIVLILKVGVDNVKRLLKKDIKKHSFNRCPRDRITPGICRQYSTLFNRSRPPDVCNKMVPIALTSNDSDDATDRVMSIGANEVNSERLPTTECVAPESIKASPASKVDTTPIPATLGH</sequence>
<evidence type="ECO:0000313" key="3">
    <source>
        <dbReference type="Proteomes" id="UP000765509"/>
    </source>
</evidence>
<feature type="region of interest" description="Disordered" evidence="1">
    <location>
        <begin position="151"/>
        <end position="170"/>
    </location>
</feature>
<evidence type="ECO:0000313" key="2">
    <source>
        <dbReference type="EMBL" id="MBW0494712.1"/>
    </source>
</evidence>
<accession>A0A9Q3H828</accession>
<proteinExistence type="predicted"/>
<gene>
    <name evidence="2" type="ORF">O181_034427</name>
</gene>
<dbReference type="EMBL" id="AVOT02012703">
    <property type="protein sequence ID" value="MBW0494712.1"/>
    <property type="molecule type" value="Genomic_DNA"/>
</dbReference>
<comment type="caution">
    <text evidence="2">The sequence shown here is derived from an EMBL/GenBank/DDBJ whole genome shotgun (WGS) entry which is preliminary data.</text>
</comment>
<dbReference type="AlphaFoldDB" id="A0A9Q3H828"/>
<organism evidence="2 3">
    <name type="scientific">Austropuccinia psidii MF-1</name>
    <dbReference type="NCBI Taxonomy" id="1389203"/>
    <lineage>
        <taxon>Eukaryota</taxon>
        <taxon>Fungi</taxon>
        <taxon>Dikarya</taxon>
        <taxon>Basidiomycota</taxon>
        <taxon>Pucciniomycotina</taxon>
        <taxon>Pucciniomycetes</taxon>
        <taxon>Pucciniales</taxon>
        <taxon>Sphaerophragmiaceae</taxon>
        <taxon>Austropuccinia</taxon>
    </lineage>
</organism>
<evidence type="ECO:0000256" key="1">
    <source>
        <dbReference type="SAM" id="MobiDB-lite"/>
    </source>
</evidence>